<comment type="caution">
    <text evidence="2">The sequence shown here is derived from an EMBL/GenBank/DDBJ whole genome shotgun (WGS) entry which is preliminary data.</text>
</comment>
<accession>A0A5N5D5F7</accession>
<dbReference type="Proteomes" id="UP000325902">
    <property type="component" value="Unassembled WGS sequence"/>
</dbReference>
<feature type="compositionally biased region" description="Basic and acidic residues" evidence="1">
    <location>
        <begin position="176"/>
        <end position="198"/>
    </location>
</feature>
<sequence>MEDSEDLDEQNLARIEEAAREFRDQRRELSETKKQNEVLNDQLKKANDDKDQLTKERDDYKRQLERKHTSVAKWRNLSFEWRDAYLLGLSRIQELEEKLEKSMGKEEREEYLDYLFTIAMIGTPQKLSNERDGFEEEVQAKSNEIKRLEKKLNDAKAEIKSLQEGSNKVQLKSKRMREAVDKLSEDADASEPKRSKTG</sequence>
<proteinExistence type="predicted"/>
<protein>
    <submittedName>
        <fullName evidence="2">Intracellular protein transport protein USO1</fullName>
    </submittedName>
</protein>
<keyword evidence="3" id="KW-1185">Reference proteome</keyword>
<evidence type="ECO:0000313" key="3">
    <source>
        <dbReference type="Proteomes" id="UP000325902"/>
    </source>
</evidence>
<feature type="region of interest" description="Disordered" evidence="1">
    <location>
        <begin position="25"/>
        <end position="57"/>
    </location>
</feature>
<gene>
    <name evidence="2" type="primary">USO1_0</name>
    <name evidence="2" type="ORF">DBV05_g8341</name>
</gene>
<dbReference type="AlphaFoldDB" id="A0A5N5D5F7"/>
<reference evidence="2 3" key="1">
    <citation type="journal article" date="2019" name="Sci. Rep.">
        <title>A multi-omics analysis of the grapevine pathogen Lasiodiplodia theobromae reveals that temperature affects the expression of virulence- and pathogenicity-related genes.</title>
        <authorList>
            <person name="Felix C."/>
            <person name="Meneses R."/>
            <person name="Goncalves M.F.M."/>
            <person name="Tilleman L."/>
            <person name="Duarte A.S."/>
            <person name="Jorrin-Novo J.V."/>
            <person name="Van de Peer Y."/>
            <person name="Deforce D."/>
            <person name="Van Nieuwerburgh F."/>
            <person name="Esteves A.C."/>
            <person name="Alves A."/>
        </authorList>
    </citation>
    <scope>NUCLEOTIDE SEQUENCE [LARGE SCALE GENOMIC DNA]</scope>
    <source>
        <strain evidence="2 3">LA-SOL3</strain>
    </source>
</reference>
<feature type="region of interest" description="Disordered" evidence="1">
    <location>
        <begin position="163"/>
        <end position="198"/>
    </location>
</feature>
<name>A0A5N5D5F7_9PEZI</name>
<evidence type="ECO:0000313" key="2">
    <source>
        <dbReference type="EMBL" id="KAB2572969.1"/>
    </source>
</evidence>
<dbReference type="EMBL" id="VCHE01000067">
    <property type="protein sequence ID" value="KAB2572969.1"/>
    <property type="molecule type" value="Genomic_DNA"/>
</dbReference>
<organism evidence="2 3">
    <name type="scientific">Lasiodiplodia theobromae</name>
    <dbReference type="NCBI Taxonomy" id="45133"/>
    <lineage>
        <taxon>Eukaryota</taxon>
        <taxon>Fungi</taxon>
        <taxon>Dikarya</taxon>
        <taxon>Ascomycota</taxon>
        <taxon>Pezizomycotina</taxon>
        <taxon>Dothideomycetes</taxon>
        <taxon>Dothideomycetes incertae sedis</taxon>
        <taxon>Botryosphaeriales</taxon>
        <taxon>Botryosphaeriaceae</taxon>
        <taxon>Lasiodiplodia</taxon>
    </lineage>
</organism>
<evidence type="ECO:0000256" key="1">
    <source>
        <dbReference type="SAM" id="MobiDB-lite"/>
    </source>
</evidence>